<evidence type="ECO:0000256" key="12">
    <source>
        <dbReference type="SAM" id="Phobius"/>
    </source>
</evidence>
<evidence type="ECO:0000256" key="7">
    <source>
        <dbReference type="ARBA" id="ARBA00022801"/>
    </source>
</evidence>
<keyword evidence="6 12" id="KW-0812">Transmembrane</keyword>
<evidence type="ECO:0000256" key="9">
    <source>
        <dbReference type="ARBA" id="ARBA00023136"/>
    </source>
</evidence>
<dbReference type="InterPro" id="IPR003824">
    <property type="entry name" value="UppP"/>
</dbReference>
<dbReference type="EMBL" id="UINC01177008">
    <property type="protein sequence ID" value="SVD84416.1"/>
    <property type="molecule type" value="Genomic_DNA"/>
</dbReference>
<dbReference type="AlphaFoldDB" id="A0A382YM80"/>
<name>A0A382YM80_9ZZZZ</name>
<evidence type="ECO:0000313" key="13">
    <source>
        <dbReference type="EMBL" id="SVD84416.1"/>
    </source>
</evidence>
<comment type="subcellular location">
    <subcellularLocation>
        <location evidence="1">Cell membrane</location>
        <topology evidence="1">Multi-pass membrane protein</topology>
    </subcellularLocation>
</comment>
<proteinExistence type="inferred from homology"/>
<keyword evidence="8 12" id="KW-1133">Transmembrane helix</keyword>
<evidence type="ECO:0000256" key="10">
    <source>
        <dbReference type="ARBA" id="ARBA00032707"/>
    </source>
</evidence>
<evidence type="ECO:0000256" key="3">
    <source>
        <dbReference type="ARBA" id="ARBA00012374"/>
    </source>
</evidence>
<comment type="catalytic activity">
    <reaction evidence="11">
        <text>di-trans,octa-cis-undecaprenyl diphosphate + H2O = di-trans,octa-cis-undecaprenyl phosphate + phosphate + H(+)</text>
        <dbReference type="Rhea" id="RHEA:28094"/>
        <dbReference type="ChEBI" id="CHEBI:15377"/>
        <dbReference type="ChEBI" id="CHEBI:15378"/>
        <dbReference type="ChEBI" id="CHEBI:43474"/>
        <dbReference type="ChEBI" id="CHEBI:58405"/>
        <dbReference type="ChEBI" id="CHEBI:60392"/>
        <dbReference type="EC" id="3.6.1.27"/>
    </reaction>
</comment>
<accession>A0A382YM80</accession>
<evidence type="ECO:0000256" key="6">
    <source>
        <dbReference type="ARBA" id="ARBA00022692"/>
    </source>
</evidence>
<dbReference type="GO" id="GO:0005886">
    <property type="term" value="C:plasma membrane"/>
    <property type="evidence" value="ECO:0007669"/>
    <property type="project" value="UniProtKB-SubCell"/>
</dbReference>
<feature type="transmembrane region" description="Helical" evidence="12">
    <location>
        <begin position="33"/>
        <end position="52"/>
    </location>
</feature>
<sequence>MGVIQGLTEFLPISSSGHLVLAQHLMGVETPGILLEVTLHMGTMFAILIYYYDEIKQLIQSAIK</sequence>
<evidence type="ECO:0000256" key="8">
    <source>
        <dbReference type="ARBA" id="ARBA00022989"/>
    </source>
</evidence>
<dbReference type="EC" id="3.6.1.27" evidence="3"/>
<dbReference type="GO" id="GO:0050380">
    <property type="term" value="F:undecaprenyl-diphosphatase activity"/>
    <property type="evidence" value="ECO:0007669"/>
    <property type="project" value="UniProtKB-EC"/>
</dbReference>
<organism evidence="13">
    <name type="scientific">marine metagenome</name>
    <dbReference type="NCBI Taxonomy" id="408172"/>
    <lineage>
        <taxon>unclassified sequences</taxon>
        <taxon>metagenomes</taxon>
        <taxon>ecological metagenomes</taxon>
    </lineage>
</organism>
<dbReference type="PANTHER" id="PTHR30622">
    <property type="entry name" value="UNDECAPRENYL-DIPHOSPHATASE"/>
    <property type="match status" value="1"/>
</dbReference>
<keyword evidence="5" id="KW-1003">Cell membrane</keyword>
<reference evidence="13" key="1">
    <citation type="submission" date="2018-05" db="EMBL/GenBank/DDBJ databases">
        <authorList>
            <person name="Lanie J.A."/>
            <person name="Ng W.-L."/>
            <person name="Kazmierczak K.M."/>
            <person name="Andrzejewski T.M."/>
            <person name="Davidsen T.M."/>
            <person name="Wayne K.J."/>
            <person name="Tettelin H."/>
            <person name="Glass J.I."/>
            <person name="Rusch D."/>
            <person name="Podicherti R."/>
            <person name="Tsui H.-C.T."/>
            <person name="Winkler M.E."/>
        </authorList>
    </citation>
    <scope>NUCLEOTIDE SEQUENCE</scope>
</reference>
<evidence type="ECO:0000256" key="2">
    <source>
        <dbReference type="ARBA" id="ARBA00010621"/>
    </source>
</evidence>
<comment type="similarity">
    <text evidence="2">Belongs to the UppP family.</text>
</comment>
<evidence type="ECO:0000256" key="11">
    <source>
        <dbReference type="ARBA" id="ARBA00047594"/>
    </source>
</evidence>
<feature type="non-terminal residue" evidence="13">
    <location>
        <position position="64"/>
    </location>
</feature>
<keyword evidence="9 12" id="KW-0472">Membrane</keyword>
<evidence type="ECO:0000256" key="5">
    <source>
        <dbReference type="ARBA" id="ARBA00022475"/>
    </source>
</evidence>
<evidence type="ECO:0000256" key="4">
    <source>
        <dbReference type="ARBA" id="ARBA00021581"/>
    </source>
</evidence>
<gene>
    <name evidence="13" type="ORF">METZ01_LOCUS437270</name>
</gene>
<dbReference type="Pfam" id="PF02673">
    <property type="entry name" value="BacA"/>
    <property type="match status" value="1"/>
</dbReference>
<keyword evidence="7" id="KW-0378">Hydrolase</keyword>
<evidence type="ECO:0000256" key="1">
    <source>
        <dbReference type="ARBA" id="ARBA00004651"/>
    </source>
</evidence>
<dbReference type="PANTHER" id="PTHR30622:SF2">
    <property type="entry name" value="UNDECAPRENYL-DIPHOSPHATASE"/>
    <property type="match status" value="1"/>
</dbReference>
<protein>
    <recommendedName>
        <fullName evidence="4">Undecaprenyl-diphosphatase</fullName>
        <ecNumber evidence="3">3.6.1.27</ecNumber>
    </recommendedName>
    <alternativeName>
        <fullName evidence="10">Undecaprenyl pyrophosphate phosphatase</fullName>
    </alternativeName>
</protein>